<reference evidence="7" key="1">
    <citation type="submission" date="2023-08" db="EMBL/GenBank/DDBJ databases">
        <title>Black Yeasts Isolated from many extreme environments.</title>
        <authorList>
            <person name="Coleine C."/>
            <person name="Stajich J.E."/>
            <person name="Selbmann L."/>
        </authorList>
    </citation>
    <scope>NUCLEOTIDE SEQUENCE</scope>
    <source>
        <strain evidence="7">CCFEE 5401</strain>
    </source>
</reference>
<accession>A0AAN7TKB5</accession>
<evidence type="ECO:0000256" key="5">
    <source>
        <dbReference type="ARBA" id="ARBA00023242"/>
    </source>
</evidence>
<evidence type="ECO:0000259" key="6">
    <source>
        <dbReference type="Pfam" id="PF01138"/>
    </source>
</evidence>
<dbReference type="EMBL" id="JAVRRL010000013">
    <property type="protein sequence ID" value="KAK5115363.1"/>
    <property type="molecule type" value="Genomic_DNA"/>
</dbReference>
<organism evidence="7 8">
    <name type="scientific">Meristemomyces frigidus</name>
    <dbReference type="NCBI Taxonomy" id="1508187"/>
    <lineage>
        <taxon>Eukaryota</taxon>
        <taxon>Fungi</taxon>
        <taxon>Dikarya</taxon>
        <taxon>Ascomycota</taxon>
        <taxon>Pezizomycotina</taxon>
        <taxon>Dothideomycetes</taxon>
        <taxon>Dothideomycetidae</taxon>
        <taxon>Mycosphaerellales</taxon>
        <taxon>Teratosphaeriaceae</taxon>
        <taxon>Meristemomyces</taxon>
    </lineage>
</organism>
<dbReference type="PANTHER" id="PTHR11953">
    <property type="entry name" value="EXOSOME COMPLEX COMPONENT"/>
    <property type="match status" value="1"/>
</dbReference>
<keyword evidence="3" id="KW-0698">rRNA processing</keyword>
<dbReference type="Proteomes" id="UP001310890">
    <property type="component" value="Unassembled WGS sequence"/>
</dbReference>
<evidence type="ECO:0000256" key="3">
    <source>
        <dbReference type="ARBA" id="ARBA00022552"/>
    </source>
</evidence>
<evidence type="ECO:0000256" key="4">
    <source>
        <dbReference type="ARBA" id="ARBA00022835"/>
    </source>
</evidence>
<gene>
    <name evidence="7" type="ORF">LTR62_001563</name>
</gene>
<dbReference type="InterPro" id="IPR020568">
    <property type="entry name" value="Ribosomal_Su5_D2-typ_SF"/>
</dbReference>
<dbReference type="GO" id="GO:0016075">
    <property type="term" value="P:rRNA catabolic process"/>
    <property type="evidence" value="ECO:0007669"/>
    <property type="project" value="TreeGrafter"/>
</dbReference>
<comment type="similarity">
    <text evidence="2">Belongs to the RNase PH family.</text>
</comment>
<dbReference type="GO" id="GO:0071051">
    <property type="term" value="P:poly(A)-dependent snoRNA 3'-end processing"/>
    <property type="evidence" value="ECO:0007669"/>
    <property type="project" value="TreeGrafter"/>
</dbReference>
<dbReference type="GO" id="GO:0071028">
    <property type="term" value="P:nuclear mRNA surveillance"/>
    <property type="evidence" value="ECO:0007669"/>
    <property type="project" value="TreeGrafter"/>
</dbReference>
<dbReference type="GO" id="GO:0000176">
    <property type="term" value="C:nuclear exosome (RNase complex)"/>
    <property type="evidence" value="ECO:0007669"/>
    <property type="project" value="TreeGrafter"/>
</dbReference>
<dbReference type="Pfam" id="PF01138">
    <property type="entry name" value="RNase_PH"/>
    <property type="match status" value="1"/>
</dbReference>
<comment type="subcellular location">
    <subcellularLocation>
        <location evidence="1">Nucleus</location>
    </subcellularLocation>
</comment>
<keyword evidence="5" id="KW-0539">Nucleus</keyword>
<evidence type="ECO:0000313" key="8">
    <source>
        <dbReference type="Proteomes" id="UP001310890"/>
    </source>
</evidence>
<dbReference type="GO" id="GO:0006364">
    <property type="term" value="P:rRNA processing"/>
    <property type="evidence" value="ECO:0007669"/>
    <property type="project" value="UniProtKB-KW"/>
</dbReference>
<dbReference type="PANTHER" id="PTHR11953:SF1">
    <property type="entry name" value="EXOSOME COMPLEX COMPONENT RRP46"/>
    <property type="match status" value="1"/>
</dbReference>
<feature type="domain" description="Exoribonuclease phosphorolytic" evidence="6">
    <location>
        <begin position="10"/>
        <end position="129"/>
    </location>
</feature>
<sequence>MTPAIAHHPLHRADGSATYSNNLYSVLAAANGPVEVQRRDELPEEAAIEVNVRPLSGIGGPRERWLESVLAAVLKSILLVHMHPRTLVQVTLQITKAPTVRVGGTVNDVSLLPSLVNAAFLAVVDAGLPLDSTVTAILLSASSTGEVLEQQSEKQLASSKRVHAFAYNHRAEMLLNESAGDFTWSEWEEVADKAEKMCSRAMVPMTGDEQMANGTAESSPWLRLELEQRAQAAVAWRDPT</sequence>
<proteinExistence type="inferred from homology"/>
<dbReference type="InterPro" id="IPR001247">
    <property type="entry name" value="ExoRNase_PH_dom1"/>
</dbReference>
<name>A0AAN7TKB5_9PEZI</name>
<dbReference type="GO" id="GO:0034475">
    <property type="term" value="P:U4 snRNA 3'-end processing"/>
    <property type="evidence" value="ECO:0007669"/>
    <property type="project" value="TreeGrafter"/>
</dbReference>
<comment type="caution">
    <text evidence="7">The sequence shown here is derived from an EMBL/GenBank/DDBJ whole genome shotgun (WGS) entry which is preliminary data.</text>
</comment>
<dbReference type="SUPFAM" id="SSF54211">
    <property type="entry name" value="Ribosomal protein S5 domain 2-like"/>
    <property type="match status" value="1"/>
</dbReference>
<evidence type="ECO:0000313" key="7">
    <source>
        <dbReference type="EMBL" id="KAK5115363.1"/>
    </source>
</evidence>
<dbReference type="InterPro" id="IPR050080">
    <property type="entry name" value="RNase_PH"/>
</dbReference>
<dbReference type="InterPro" id="IPR027408">
    <property type="entry name" value="PNPase/RNase_PH_dom_sf"/>
</dbReference>
<evidence type="ECO:0000256" key="2">
    <source>
        <dbReference type="ARBA" id="ARBA00006678"/>
    </source>
</evidence>
<evidence type="ECO:0000256" key="1">
    <source>
        <dbReference type="ARBA" id="ARBA00004123"/>
    </source>
</evidence>
<dbReference type="GO" id="GO:0003723">
    <property type="term" value="F:RNA binding"/>
    <property type="evidence" value="ECO:0007669"/>
    <property type="project" value="TreeGrafter"/>
</dbReference>
<protein>
    <recommendedName>
        <fullName evidence="6">Exoribonuclease phosphorolytic domain-containing protein</fullName>
    </recommendedName>
</protein>
<dbReference type="GO" id="GO:0000177">
    <property type="term" value="C:cytoplasmic exosome (RNase complex)"/>
    <property type="evidence" value="ECO:0007669"/>
    <property type="project" value="TreeGrafter"/>
</dbReference>
<dbReference type="Gene3D" id="3.30.230.70">
    <property type="entry name" value="GHMP Kinase, N-terminal domain"/>
    <property type="match status" value="1"/>
</dbReference>
<dbReference type="GO" id="GO:0005730">
    <property type="term" value="C:nucleolus"/>
    <property type="evidence" value="ECO:0007669"/>
    <property type="project" value="TreeGrafter"/>
</dbReference>
<keyword evidence="4" id="KW-0271">Exosome</keyword>
<dbReference type="AlphaFoldDB" id="A0AAN7TKB5"/>
<dbReference type="CDD" id="cd11372">
    <property type="entry name" value="RNase_PH_RRP46"/>
    <property type="match status" value="1"/>
</dbReference>